<comment type="caution">
    <text evidence="1">The sequence shown here is derived from an EMBL/GenBank/DDBJ whole genome shotgun (WGS) entry which is preliminary data.</text>
</comment>
<dbReference type="AlphaFoldDB" id="A0A811U1X3"/>
<evidence type="ECO:0000313" key="2">
    <source>
        <dbReference type="Proteomes" id="UP000606786"/>
    </source>
</evidence>
<name>A0A811U1X3_CERCA</name>
<dbReference type="Proteomes" id="UP000606786">
    <property type="component" value="Unassembled WGS sequence"/>
</dbReference>
<evidence type="ECO:0000313" key="1">
    <source>
        <dbReference type="EMBL" id="CAD6992057.1"/>
    </source>
</evidence>
<gene>
    <name evidence="1" type="ORF">CCAP1982_LOCUS938</name>
</gene>
<proteinExistence type="predicted"/>
<protein>
    <submittedName>
        <fullName evidence="1">(Mediterranean fruit fly) hypothetical protein</fullName>
    </submittedName>
</protein>
<accession>A0A811U1X3</accession>
<sequence>MPLKSPAPLDCVGDSILRTYRIFIADNGDNIIVIIITSSSCLLTPLSTLHHRNLLQHRLTRYIHLMCPCNTAGCFRKFTFSLFASLAVECARAHFQDINTIQMSLHAFMLETAEWMDALATSNFSALR</sequence>
<keyword evidence="2" id="KW-1185">Reference proteome</keyword>
<dbReference type="EMBL" id="CAJHJT010000001">
    <property type="protein sequence ID" value="CAD6992057.1"/>
    <property type="molecule type" value="Genomic_DNA"/>
</dbReference>
<organism evidence="1 2">
    <name type="scientific">Ceratitis capitata</name>
    <name type="common">Mediterranean fruit fly</name>
    <name type="synonym">Tephritis capitata</name>
    <dbReference type="NCBI Taxonomy" id="7213"/>
    <lineage>
        <taxon>Eukaryota</taxon>
        <taxon>Metazoa</taxon>
        <taxon>Ecdysozoa</taxon>
        <taxon>Arthropoda</taxon>
        <taxon>Hexapoda</taxon>
        <taxon>Insecta</taxon>
        <taxon>Pterygota</taxon>
        <taxon>Neoptera</taxon>
        <taxon>Endopterygota</taxon>
        <taxon>Diptera</taxon>
        <taxon>Brachycera</taxon>
        <taxon>Muscomorpha</taxon>
        <taxon>Tephritoidea</taxon>
        <taxon>Tephritidae</taxon>
        <taxon>Ceratitis</taxon>
        <taxon>Ceratitis</taxon>
    </lineage>
</organism>
<reference evidence="1" key="1">
    <citation type="submission" date="2020-11" db="EMBL/GenBank/DDBJ databases">
        <authorList>
            <person name="Whitehead M."/>
        </authorList>
    </citation>
    <scope>NUCLEOTIDE SEQUENCE</scope>
    <source>
        <strain evidence="1">EGII</strain>
    </source>
</reference>